<evidence type="ECO:0000313" key="3">
    <source>
        <dbReference type="Proteomes" id="UP000002383"/>
    </source>
</evidence>
<protein>
    <recommendedName>
        <fullName evidence="4">Hemin uptake protein HemP</fullName>
    </recommendedName>
</protein>
<dbReference type="Proteomes" id="UP000002383">
    <property type="component" value="Chromosome"/>
</dbReference>
<evidence type="ECO:0008006" key="4">
    <source>
        <dbReference type="Google" id="ProtNLM"/>
    </source>
</evidence>
<organism evidence="2 3">
    <name type="scientific">Thioalkalivibrio sulfidiphilus (strain HL-EbGR7)</name>
    <dbReference type="NCBI Taxonomy" id="396588"/>
    <lineage>
        <taxon>Bacteria</taxon>
        <taxon>Pseudomonadati</taxon>
        <taxon>Pseudomonadota</taxon>
        <taxon>Gammaproteobacteria</taxon>
        <taxon>Chromatiales</taxon>
        <taxon>Ectothiorhodospiraceae</taxon>
        <taxon>Thioalkalivibrio</taxon>
    </lineage>
</organism>
<dbReference type="KEGG" id="tgr:Tgr7_0864"/>
<dbReference type="Gene3D" id="2.10.70.10">
    <property type="entry name" value="Complement Module, domain 1"/>
    <property type="match status" value="1"/>
</dbReference>
<gene>
    <name evidence="2" type="ordered locus">Tgr7_0864</name>
</gene>
<reference evidence="2 3" key="1">
    <citation type="journal article" date="2011" name="Stand. Genomic Sci.">
        <title>Complete genome sequence of 'Thioalkalivibrio sulfidophilus' HL-EbGr7.</title>
        <authorList>
            <person name="Muyzer G."/>
            <person name="Sorokin D.Y."/>
            <person name="Mavromatis K."/>
            <person name="Lapidus A."/>
            <person name="Clum A."/>
            <person name="Ivanova N."/>
            <person name="Pati A."/>
            <person name="d'Haeseleer P."/>
            <person name="Woyke T."/>
            <person name="Kyrpides N.C."/>
        </authorList>
    </citation>
    <scope>NUCLEOTIDE SEQUENCE [LARGE SCALE GENOMIC DNA]</scope>
    <source>
        <strain evidence="2 3">HL-EbGR7</strain>
    </source>
</reference>
<dbReference type="AlphaFoldDB" id="B8GN94"/>
<dbReference type="RefSeq" id="WP_012637443.1">
    <property type="nucleotide sequence ID" value="NC_011901.1"/>
</dbReference>
<feature type="region of interest" description="Disordered" evidence="1">
    <location>
        <begin position="1"/>
        <end position="25"/>
    </location>
</feature>
<dbReference type="Pfam" id="PF10636">
    <property type="entry name" value="hemP"/>
    <property type="match status" value="1"/>
</dbReference>
<proteinExistence type="predicted"/>
<dbReference type="InterPro" id="IPR019600">
    <property type="entry name" value="Hemin_uptake_protein_HemP"/>
</dbReference>
<evidence type="ECO:0000313" key="2">
    <source>
        <dbReference type="EMBL" id="ACL71955.1"/>
    </source>
</evidence>
<accession>B8GN94</accession>
<name>B8GN94_THISH</name>
<dbReference type="OrthoDB" id="7870498at2"/>
<keyword evidence="3" id="KW-1185">Reference proteome</keyword>
<dbReference type="STRING" id="396588.Tgr7_0864"/>
<evidence type="ECO:0000256" key="1">
    <source>
        <dbReference type="SAM" id="MobiDB-lite"/>
    </source>
</evidence>
<dbReference type="HOGENOM" id="CLU_178563_1_2_6"/>
<sequence>MKSENQDAQITPGRETGESLAGSPARVVSSHVLLGRQRRLQIDHGGERYVLRVTRQGKLILTK</sequence>
<dbReference type="EMBL" id="CP001339">
    <property type="protein sequence ID" value="ACL71955.1"/>
    <property type="molecule type" value="Genomic_DNA"/>
</dbReference>